<dbReference type="Proteomes" id="UP000237749">
    <property type="component" value="Unassembled WGS sequence"/>
</dbReference>
<protein>
    <submittedName>
        <fullName evidence="9">Putative branched-subunit amino acid permease</fullName>
    </submittedName>
</protein>
<feature type="transmembrane region" description="Helical" evidence="8">
    <location>
        <begin position="159"/>
        <end position="179"/>
    </location>
</feature>
<feature type="transmembrane region" description="Helical" evidence="8">
    <location>
        <begin position="58"/>
        <end position="79"/>
    </location>
</feature>
<name>A0A2S6HN12_9FIRM</name>
<evidence type="ECO:0000313" key="10">
    <source>
        <dbReference type="Proteomes" id="UP000237749"/>
    </source>
</evidence>
<comment type="subcellular location">
    <subcellularLocation>
        <location evidence="1">Cell membrane</location>
        <topology evidence="1">Multi-pass membrane protein</topology>
    </subcellularLocation>
</comment>
<keyword evidence="4" id="KW-1003">Cell membrane</keyword>
<organism evidence="9 10">
    <name type="scientific">Lacrimispora xylanisolvens</name>
    <dbReference type="NCBI Taxonomy" id="384636"/>
    <lineage>
        <taxon>Bacteria</taxon>
        <taxon>Bacillati</taxon>
        <taxon>Bacillota</taxon>
        <taxon>Clostridia</taxon>
        <taxon>Lachnospirales</taxon>
        <taxon>Lachnospiraceae</taxon>
        <taxon>Lacrimispora</taxon>
    </lineage>
</organism>
<reference evidence="9 10" key="1">
    <citation type="submission" date="2018-02" db="EMBL/GenBank/DDBJ databases">
        <title>Genomic Encyclopedia of Archaeal and Bacterial Type Strains, Phase II (KMG-II): from individual species to whole genera.</title>
        <authorList>
            <person name="Goeker M."/>
        </authorList>
    </citation>
    <scope>NUCLEOTIDE SEQUENCE [LARGE SCALE GENOMIC DNA]</scope>
    <source>
        <strain evidence="9 10">DSM 3808</strain>
    </source>
</reference>
<sequence length="240" mass="25839">MNQRSLQYTTGIKDGIPIGLGYFAVSFTFGIMAANTGLTPWQAIVMSLTNLTSAGQFAGLGIIKAGASLGELALAQFVINLRYSLMSCSLSQKLKEDTPFIHRLLIGYGVTDEVFGVSVCKFGKIDPLYCYGLLSAAVPGWTFGTAFGAVSGSLLPDRIISALSVGLYGMFVAIIVPPARDNRTLAWVVAASMILSFLFSWLPWLRMISSGMRLIFLTVVIAGAAAFLFPFPTNEEDCYE</sequence>
<evidence type="ECO:0000256" key="7">
    <source>
        <dbReference type="ARBA" id="ARBA00023136"/>
    </source>
</evidence>
<keyword evidence="6 8" id="KW-1133">Transmembrane helix</keyword>
<dbReference type="RefSeq" id="WP_104438564.1">
    <property type="nucleotide sequence ID" value="NZ_PTJA01000012.1"/>
</dbReference>
<evidence type="ECO:0000256" key="6">
    <source>
        <dbReference type="ARBA" id="ARBA00022989"/>
    </source>
</evidence>
<comment type="caution">
    <text evidence="9">The sequence shown here is derived from an EMBL/GenBank/DDBJ whole genome shotgun (WGS) entry which is preliminary data.</text>
</comment>
<keyword evidence="5 8" id="KW-0812">Transmembrane</keyword>
<proteinExistence type="inferred from homology"/>
<keyword evidence="7 8" id="KW-0472">Membrane</keyword>
<evidence type="ECO:0000256" key="5">
    <source>
        <dbReference type="ARBA" id="ARBA00022692"/>
    </source>
</evidence>
<dbReference type="PANTHER" id="PTHR34979">
    <property type="entry name" value="INNER MEMBRANE PROTEIN YGAZ"/>
    <property type="match status" value="1"/>
</dbReference>
<dbReference type="GO" id="GO:0005886">
    <property type="term" value="C:plasma membrane"/>
    <property type="evidence" value="ECO:0007669"/>
    <property type="project" value="UniProtKB-SubCell"/>
</dbReference>
<keyword evidence="3" id="KW-0813">Transport</keyword>
<feature type="transmembrane region" description="Helical" evidence="8">
    <location>
        <begin position="20"/>
        <end position="38"/>
    </location>
</feature>
<feature type="transmembrane region" description="Helical" evidence="8">
    <location>
        <begin position="131"/>
        <end position="152"/>
    </location>
</feature>
<feature type="transmembrane region" description="Helical" evidence="8">
    <location>
        <begin position="214"/>
        <end position="231"/>
    </location>
</feature>
<dbReference type="EMBL" id="PTJA01000012">
    <property type="protein sequence ID" value="PPK78859.1"/>
    <property type="molecule type" value="Genomic_DNA"/>
</dbReference>
<evidence type="ECO:0000256" key="1">
    <source>
        <dbReference type="ARBA" id="ARBA00004651"/>
    </source>
</evidence>
<dbReference type="PANTHER" id="PTHR34979:SF1">
    <property type="entry name" value="INNER MEMBRANE PROTEIN YGAZ"/>
    <property type="match status" value="1"/>
</dbReference>
<dbReference type="Pfam" id="PF03591">
    <property type="entry name" value="AzlC"/>
    <property type="match status" value="1"/>
</dbReference>
<feature type="transmembrane region" description="Helical" evidence="8">
    <location>
        <begin position="185"/>
        <end position="202"/>
    </location>
</feature>
<dbReference type="AlphaFoldDB" id="A0A2S6HN12"/>
<dbReference type="InterPro" id="IPR011606">
    <property type="entry name" value="Brnchd-chn_aa_trnsp_permease"/>
</dbReference>
<evidence type="ECO:0000256" key="3">
    <source>
        <dbReference type="ARBA" id="ARBA00022448"/>
    </source>
</evidence>
<dbReference type="GO" id="GO:1903785">
    <property type="term" value="P:L-valine transmembrane transport"/>
    <property type="evidence" value="ECO:0007669"/>
    <property type="project" value="TreeGrafter"/>
</dbReference>
<comment type="similarity">
    <text evidence="2">Belongs to the AzlC family.</text>
</comment>
<evidence type="ECO:0000256" key="2">
    <source>
        <dbReference type="ARBA" id="ARBA00010735"/>
    </source>
</evidence>
<gene>
    <name evidence="9" type="ORF">BXY41_11218</name>
</gene>
<keyword evidence="10" id="KW-1185">Reference proteome</keyword>
<accession>A0A2S6HN12</accession>
<dbReference type="OrthoDB" id="3177005at2"/>
<evidence type="ECO:0000313" key="9">
    <source>
        <dbReference type="EMBL" id="PPK78859.1"/>
    </source>
</evidence>
<evidence type="ECO:0000256" key="8">
    <source>
        <dbReference type="SAM" id="Phobius"/>
    </source>
</evidence>
<evidence type="ECO:0000256" key="4">
    <source>
        <dbReference type="ARBA" id="ARBA00022475"/>
    </source>
</evidence>